<keyword evidence="1" id="KW-0521">NADP</keyword>
<dbReference type="InterPro" id="IPR036291">
    <property type="entry name" value="NAD(P)-bd_dom_sf"/>
</dbReference>
<evidence type="ECO:0000313" key="4">
    <source>
        <dbReference type="EMBL" id="ETO77637.1"/>
    </source>
</evidence>
<comment type="caution">
    <text evidence="4">The sequence shown here is derived from an EMBL/GenBank/DDBJ whole genome shotgun (WGS) entry which is preliminary data.</text>
</comment>
<dbReference type="Proteomes" id="UP000028582">
    <property type="component" value="Unassembled WGS sequence"/>
</dbReference>
<dbReference type="Gene3D" id="3.90.25.10">
    <property type="entry name" value="UDP-galactose 4-epimerase, domain 1"/>
    <property type="match status" value="1"/>
</dbReference>
<gene>
    <name evidence="4" type="ORF">F444_07189</name>
</gene>
<accession>A0A081AFH6</accession>
<name>A0A081AFH6_PHYNI</name>
<dbReference type="InterPro" id="IPR008030">
    <property type="entry name" value="NmrA-like"/>
</dbReference>
<feature type="domain" description="NmrA-like" evidence="3">
    <location>
        <begin position="5"/>
        <end position="285"/>
    </location>
</feature>
<keyword evidence="2" id="KW-0560">Oxidoreductase</keyword>
<dbReference type="OrthoDB" id="155831at2759"/>
<protein>
    <recommendedName>
        <fullName evidence="3">NmrA-like domain-containing protein</fullName>
    </recommendedName>
</protein>
<dbReference type="AlphaFoldDB" id="A0A081AFH6"/>
<sequence length="307" mass="34398">MRVAIAGAGSFAKYFAEEFPKAGLEVVILTGSQKYFCDGKPGVIEQRIADYQSVPQLVELLKDFNALVSTIASMNRGLADSQLALVEACKQTPKCKRFIPAEFCHNSEDYPDPDRVHPYNKMIKDTLKAQSDLEWTVASIGWVMDYMVSSTNRYHPDIDGMFPLDIKANTLTIPGSGNGPFALTSVRDVAKAVAALLKSPAKWRHHTYVQGEETTWLKVAESLTSAKKVSDLKIIFEDVEQLEEVVGRKDPALIAVMAEFKLYTPQGKLRFDQQKVRRDHQELFPNMHFSTILELLEKTEKNPSAIV</sequence>
<dbReference type="Gene3D" id="3.40.50.720">
    <property type="entry name" value="NAD(P)-binding Rossmann-like Domain"/>
    <property type="match status" value="1"/>
</dbReference>
<evidence type="ECO:0000313" key="5">
    <source>
        <dbReference type="Proteomes" id="UP000028582"/>
    </source>
</evidence>
<dbReference type="PANTHER" id="PTHR47706:SF4">
    <property type="entry name" value="NMRA-LIKE DOMAIN-CONTAINING PROTEIN"/>
    <property type="match status" value="1"/>
</dbReference>
<dbReference type="InterPro" id="IPR051609">
    <property type="entry name" value="NmrA/Isoflavone_reductase-like"/>
</dbReference>
<dbReference type="SUPFAM" id="SSF51735">
    <property type="entry name" value="NAD(P)-binding Rossmann-fold domains"/>
    <property type="match status" value="1"/>
</dbReference>
<dbReference type="PANTHER" id="PTHR47706">
    <property type="entry name" value="NMRA-LIKE FAMILY PROTEIN"/>
    <property type="match status" value="1"/>
</dbReference>
<evidence type="ECO:0000256" key="2">
    <source>
        <dbReference type="ARBA" id="ARBA00023002"/>
    </source>
</evidence>
<dbReference type="GO" id="GO:0016491">
    <property type="term" value="F:oxidoreductase activity"/>
    <property type="evidence" value="ECO:0007669"/>
    <property type="project" value="UniProtKB-KW"/>
</dbReference>
<evidence type="ECO:0000259" key="3">
    <source>
        <dbReference type="Pfam" id="PF05368"/>
    </source>
</evidence>
<proteinExistence type="predicted"/>
<reference evidence="4 5" key="1">
    <citation type="submission" date="2013-11" db="EMBL/GenBank/DDBJ databases">
        <title>The Genome Sequence of Phytophthora parasitica P1976.</title>
        <authorList>
            <consortium name="The Broad Institute Genomics Platform"/>
            <person name="Russ C."/>
            <person name="Tyler B."/>
            <person name="Panabieres F."/>
            <person name="Shan W."/>
            <person name="Tripathy S."/>
            <person name="Grunwald N."/>
            <person name="Machado M."/>
            <person name="Johnson C.S."/>
            <person name="Walker B."/>
            <person name="Young S."/>
            <person name="Zeng Q."/>
            <person name="Gargeya S."/>
            <person name="Fitzgerald M."/>
            <person name="Haas B."/>
            <person name="Abouelleil A."/>
            <person name="Allen A.W."/>
            <person name="Alvarado L."/>
            <person name="Arachchi H.M."/>
            <person name="Berlin A.M."/>
            <person name="Chapman S.B."/>
            <person name="Gainer-Dewar J."/>
            <person name="Goldberg J."/>
            <person name="Griggs A."/>
            <person name="Gujja S."/>
            <person name="Hansen M."/>
            <person name="Howarth C."/>
            <person name="Imamovic A."/>
            <person name="Ireland A."/>
            <person name="Larimer J."/>
            <person name="McCowan C."/>
            <person name="Murphy C."/>
            <person name="Pearson M."/>
            <person name="Poon T.W."/>
            <person name="Priest M."/>
            <person name="Roberts A."/>
            <person name="Saif S."/>
            <person name="Shea T."/>
            <person name="Sisk P."/>
            <person name="Sykes S."/>
            <person name="Wortman J."/>
            <person name="Nusbaum C."/>
            <person name="Birren B."/>
        </authorList>
    </citation>
    <scope>NUCLEOTIDE SEQUENCE [LARGE SCALE GENOMIC DNA]</scope>
    <source>
        <strain evidence="4 5">P1976</strain>
    </source>
</reference>
<organism evidence="4 5">
    <name type="scientific">Phytophthora nicotianae P1976</name>
    <dbReference type="NCBI Taxonomy" id="1317066"/>
    <lineage>
        <taxon>Eukaryota</taxon>
        <taxon>Sar</taxon>
        <taxon>Stramenopiles</taxon>
        <taxon>Oomycota</taxon>
        <taxon>Peronosporomycetes</taxon>
        <taxon>Peronosporales</taxon>
        <taxon>Peronosporaceae</taxon>
        <taxon>Phytophthora</taxon>
    </lineage>
</organism>
<dbReference type="EMBL" id="ANJA01001323">
    <property type="protein sequence ID" value="ETO77637.1"/>
    <property type="molecule type" value="Genomic_DNA"/>
</dbReference>
<dbReference type="Pfam" id="PF05368">
    <property type="entry name" value="NmrA"/>
    <property type="match status" value="1"/>
</dbReference>
<evidence type="ECO:0000256" key="1">
    <source>
        <dbReference type="ARBA" id="ARBA00022857"/>
    </source>
</evidence>